<proteinExistence type="predicted"/>
<dbReference type="Proteomes" id="UP000250572">
    <property type="component" value="Unassembled WGS sequence"/>
</dbReference>
<keyword evidence="2" id="KW-0472">Membrane</keyword>
<feature type="compositionally biased region" description="Low complexity" evidence="1">
    <location>
        <begin position="170"/>
        <end position="198"/>
    </location>
</feature>
<evidence type="ECO:0000256" key="2">
    <source>
        <dbReference type="SAM" id="Phobius"/>
    </source>
</evidence>
<gene>
    <name evidence="3" type="ORF">CCH79_00010862</name>
</gene>
<accession>A0A315VKL1</accession>
<protein>
    <submittedName>
        <fullName evidence="3">Uncharacterized protein</fullName>
    </submittedName>
</protein>
<dbReference type="EMBL" id="NHOQ01001560">
    <property type="protein sequence ID" value="PWA23894.1"/>
    <property type="molecule type" value="Genomic_DNA"/>
</dbReference>
<keyword evidence="4" id="KW-1185">Reference proteome</keyword>
<feature type="compositionally biased region" description="Low complexity" evidence="1">
    <location>
        <begin position="256"/>
        <end position="286"/>
    </location>
</feature>
<keyword evidence="2" id="KW-0812">Transmembrane</keyword>
<dbReference type="AlphaFoldDB" id="A0A315VKL1"/>
<reference evidence="3 4" key="1">
    <citation type="journal article" date="2018" name="G3 (Bethesda)">
        <title>A High-Quality Reference Genome for the Invasive Mosquitofish Gambusia affinis Using a Chicago Library.</title>
        <authorList>
            <person name="Hoffberg S.L."/>
            <person name="Troendle N.J."/>
            <person name="Glenn T.C."/>
            <person name="Mahmud O."/>
            <person name="Louha S."/>
            <person name="Chalopin D."/>
            <person name="Bennetzen J.L."/>
            <person name="Mauricio R."/>
        </authorList>
    </citation>
    <scope>NUCLEOTIDE SEQUENCE [LARGE SCALE GENOMIC DNA]</scope>
    <source>
        <strain evidence="3">NE01/NJP1002.9</strain>
        <tissue evidence="3">Muscle</tissue>
    </source>
</reference>
<dbReference type="STRING" id="33528.ENSGAFP00000019736"/>
<evidence type="ECO:0000313" key="4">
    <source>
        <dbReference type="Proteomes" id="UP000250572"/>
    </source>
</evidence>
<keyword evidence="2" id="KW-1133">Transmembrane helix</keyword>
<organism evidence="3 4">
    <name type="scientific">Gambusia affinis</name>
    <name type="common">Western mosquitofish</name>
    <name type="synonym">Heterandria affinis</name>
    <dbReference type="NCBI Taxonomy" id="33528"/>
    <lineage>
        <taxon>Eukaryota</taxon>
        <taxon>Metazoa</taxon>
        <taxon>Chordata</taxon>
        <taxon>Craniata</taxon>
        <taxon>Vertebrata</taxon>
        <taxon>Euteleostomi</taxon>
        <taxon>Actinopterygii</taxon>
        <taxon>Neopterygii</taxon>
        <taxon>Teleostei</taxon>
        <taxon>Neoteleostei</taxon>
        <taxon>Acanthomorphata</taxon>
        <taxon>Ovalentaria</taxon>
        <taxon>Atherinomorphae</taxon>
        <taxon>Cyprinodontiformes</taxon>
        <taxon>Poeciliidae</taxon>
        <taxon>Poeciliinae</taxon>
        <taxon>Gambusia</taxon>
    </lineage>
</organism>
<feature type="region of interest" description="Disordered" evidence="1">
    <location>
        <begin position="157"/>
        <end position="199"/>
    </location>
</feature>
<name>A0A315VKL1_GAMAF</name>
<feature type="transmembrane region" description="Helical" evidence="2">
    <location>
        <begin position="333"/>
        <end position="352"/>
    </location>
</feature>
<sequence>MANVSNSVAFVKCVWLHIARHTEPESNMMLKRTANCRNSLAEHGWGILVSGGITVAAPSAGGLASAPPCASEWEMFQFGKYNLDIIEMLSGHQAHQFKGLGLDRQLQHQQQVQLHQHQLQQQQQQQAESSGALLSGLGLGPLQGSRGNAFSDSASIFAKMSAPPPPPLQQQPSSSQTSRSKSSKMSSSSSSHSSGYPQFLRSFHPSEAALAQEQLHSSVGRFEHFTGGSSSSGSAGGLGGLVTSAPPPPPLHPGLSVPQASPGPSSSSPSPSTSVATSNNPSSSSAVSSLGHQLLESLALASLHLLLCTPPIHMGTLPPSPSSLPTNLPSSSSSFHLIPFLILTLILILTILSTQAPRLHRWVALTSRAFQCFHLIR</sequence>
<evidence type="ECO:0000313" key="3">
    <source>
        <dbReference type="EMBL" id="PWA23894.1"/>
    </source>
</evidence>
<comment type="caution">
    <text evidence="3">The sequence shown here is derived from an EMBL/GenBank/DDBJ whole genome shotgun (WGS) entry which is preliminary data.</text>
</comment>
<evidence type="ECO:0000256" key="1">
    <source>
        <dbReference type="SAM" id="MobiDB-lite"/>
    </source>
</evidence>
<feature type="region of interest" description="Disordered" evidence="1">
    <location>
        <begin position="222"/>
        <end position="286"/>
    </location>
</feature>